<reference evidence="3" key="1">
    <citation type="submission" date="2022-03" db="EMBL/GenBank/DDBJ databases">
        <authorList>
            <person name="Hettiarachchi G."/>
        </authorList>
    </citation>
    <scope>NUCLEOTIDE SEQUENCE</scope>
    <source>
        <strain evidence="3">LMG 32447</strain>
    </source>
</reference>
<evidence type="ECO:0000313" key="4">
    <source>
        <dbReference type="Proteomes" id="UP000838102"/>
    </source>
</evidence>
<evidence type="ECO:0000256" key="2">
    <source>
        <dbReference type="SAM" id="Phobius"/>
    </source>
</evidence>
<evidence type="ECO:0000313" key="3">
    <source>
        <dbReference type="EMBL" id="CAH1855675.1"/>
    </source>
</evidence>
<organism evidence="3 4">
    <name type="scientific">Convivina praedatoris</name>
    <dbReference type="NCBI Taxonomy" id="2880963"/>
    <lineage>
        <taxon>Bacteria</taxon>
        <taxon>Bacillati</taxon>
        <taxon>Bacillota</taxon>
        <taxon>Bacilli</taxon>
        <taxon>Lactobacillales</taxon>
        <taxon>Lactobacillaceae</taxon>
        <taxon>Convivina</taxon>
    </lineage>
</organism>
<evidence type="ECO:0008006" key="5">
    <source>
        <dbReference type="Google" id="ProtNLM"/>
    </source>
</evidence>
<sequence length="82" mass="9367">MALFLSIVSYFIQFYSFLIVVFALMSWLPGAANSWLGREISRVVVPYLRLFRFIPTVASIDFSPIIALLVLQFAMKLLSSLF</sequence>
<dbReference type="EMBL" id="CAKOEU010000005">
    <property type="protein sequence ID" value="CAH1855675.1"/>
    <property type="molecule type" value="Genomic_DNA"/>
</dbReference>
<comment type="similarity">
    <text evidence="1">Belongs to the YggT family.</text>
</comment>
<dbReference type="Pfam" id="PF02325">
    <property type="entry name" value="CCB3_YggT"/>
    <property type="match status" value="1"/>
</dbReference>
<keyword evidence="2" id="KW-0472">Membrane</keyword>
<comment type="caution">
    <text evidence="3">The sequence shown here is derived from an EMBL/GenBank/DDBJ whole genome shotgun (WGS) entry which is preliminary data.</text>
</comment>
<accession>A0ABM9D539</accession>
<dbReference type="Proteomes" id="UP000838102">
    <property type="component" value="Unassembled WGS sequence"/>
</dbReference>
<name>A0ABM9D539_9LACO</name>
<keyword evidence="2" id="KW-1133">Transmembrane helix</keyword>
<feature type="transmembrane region" description="Helical" evidence="2">
    <location>
        <begin position="50"/>
        <end position="71"/>
    </location>
</feature>
<keyword evidence="2" id="KW-0812">Transmembrane</keyword>
<keyword evidence="4" id="KW-1185">Reference proteome</keyword>
<gene>
    <name evidence="3" type="ORF">LMG032447_01139</name>
</gene>
<dbReference type="InterPro" id="IPR003425">
    <property type="entry name" value="CCB3/YggT"/>
</dbReference>
<protein>
    <recommendedName>
        <fullName evidence="5">YggT family protein</fullName>
    </recommendedName>
</protein>
<dbReference type="PANTHER" id="PTHR33219">
    <property type="entry name" value="YLMG HOMOLOG PROTEIN 2, CHLOROPLASTIC"/>
    <property type="match status" value="1"/>
</dbReference>
<evidence type="ECO:0000256" key="1">
    <source>
        <dbReference type="ARBA" id="ARBA00010894"/>
    </source>
</evidence>
<proteinExistence type="inferred from homology"/>
<dbReference type="PANTHER" id="PTHR33219:SF14">
    <property type="entry name" value="PROTEIN COFACTOR ASSEMBLY OF COMPLEX C SUBUNIT B CCB3, CHLOROPLASTIC-RELATED"/>
    <property type="match status" value="1"/>
</dbReference>
<feature type="transmembrane region" description="Helical" evidence="2">
    <location>
        <begin position="7"/>
        <end position="30"/>
    </location>
</feature>
<dbReference type="RefSeq" id="WP_248706517.1">
    <property type="nucleotide sequence ID" value="NZ_CAKOET010000005.1"/>
</dbReference>